<evidence type="ECO:0000256" key="2">
    <source>
        <dbReference type="ARBA" id="ARBA00022679"/>
    </source>
</evidence>
<evidence type="ECO:0000313" key="7">
    <source>
        <dbReference type="EMBL" id="XBS19080.1"/>
    </source>
</evidence>
<feature type="domain" description="N-end aminoacyl transferase N-terminal" evidence="5">
    <location>
        <begin position="12"/>
        <end position="82"/>
    </location>
</feature>
<dbReference type="Pfam" id="PF04377">
    <property type="entry name" value="ATE_C"/>
    <property type="match status" value="1"/>
</dbReference>
<accession>A0AAU7NQ27</accession>
<comment type="function">
    <text evidence="4">Functions in the N-end rule pathway of protein degradation where it conjugates Leu from its aminoacyl-tRNA to the N-termini of proteins containing an N-terminal aspartate or glutamate.</text>
</comment>
<dbReference type="Proteomes" id="UP001225378">
    <property type="component" value="Chromosome"/>
</dbReference>
<dbReference type="GO" id="GO:0071596">
    <property type="term" value="P:ubiquitin-dependent protein catabolic process via the N-end rule pathway"/>
    <property type="evidence" value="ECO:0007669"/>
    <property type="project" value="InterPro"/>
</dbReference>
<dbReference type="SUPFAM" id="SSF55729">
    <property type="entry name" value="Acyl-CoA N-acyltransferases (Nat)"/>
    <property type="match status" value="1"/>
</dbReference>
<evidence type="ECO:0000256" key="4">
    <source>
        <dbReference type="HAMAP-Rule" id="MF_00689"/>
    </source>
</evidence>
<dbReference type="GO" id="GO:0008914">
    <property type="term" value="F:leucyl-tRNA--protein transferase activity"/>
    <property type="evidence" value="ECO:0007669"/>
    <property type="project" value="UniProtKB-UniRule"/>
</dbReference>
<dbReference type="EC" id="2.3.2.29" evidence="4"/>
<evidence type="ECO:0000256" key="1">
    <source>
        <dbReference type="ARBA" id="ARBA00022490"/>
    </source>
</evidence>
<feature type="domain" description="N-end rule aminoacyl transferase C-terminal" evidence="6">
    <location>
        <begin position="103"/>
        <end position="221"/>
    </location>
</feature>
<dbReference type="HAMAP" id="MF_00689">
    <property type="entry name" value="Bpt"/>
    <property type="match status" value="1"/>
</dbReference>
<dbReference type="NCBIfam" id="NF002342">
    <property type="entry name" value="PRK01305.1-3"/>
    <property type="match status" value="1"/>
</dbReference>
<dbReference type="InterPro" id="IPR016181">
    <property type="entry name" value="Acyl_CoA_acyltransferase"/>
</dbReference>
<dbReference type="AlphaFoldDB" id="A0AAU7NQ27"/>
<dbReference type="KEGG" id="mech:Q9L42_011940"/>
<gene>
    <name evidence="4" type="primary">bpt</name>
    <name evidence="7" type="ORF">Q9L42_011940</name>
</gene>
<name>A0AAU7NQ27_9GAMM</name>
<dbReference type="InterPro" id="IPR007472">
    <property type="entry name" value="N-end_Aminoacyl_Trfase_C"/>
</dbReference>
<dbReference type="InterPro" id="IPR017138">
    <property type="entry name" value="Asp_Glu_LeuTrfase"/>
</dbReference>
<dbReference type="RefSeq" id="WP_305908176.1">
    <property type="nucleotide sequence ID" value="NZ_CP157743.1"/>
</dbReference>
<dbReference type="GO" id="GO:0004057">
    <property type="term" value="F:arginyl-tRNA--protein transferase activity"/>
    <property type="evidence" value="ECO:0007669"/>
    <property type="project" value="InterPro"/>
</dbReference>
<keyword evidence="3 4" id="KW-0012">Acyltransferase</keyword>
<evidence type="ECO:0000256" key="3">
    <source>
        <dbReference type="ARBA" id="ARBA00023315"/>
    </source>
</evidence>
<keyword evidence="8" id="KW-1185">Reference proteome</keyword>
<comment type="similarity">
    <text evidence="4">Belongs to the R-transferase family. Bpt subfamily.</text>
</comment>
<dbReference type="NCBIfam" id="NF002346">
    <property type="entry name" value="PRK01305.2-3"/>
    <property type="match status" value="1"/>
</dbReference>
<reference evidence="7 8" key="1">
    <citation type="journal article" date="2024" name="Microbiology">
        <title>Methylomarinum rosea sp. nov., a novel halophilic methanotrophic bacterium from the hypersaline Lake Elton.</title>
        <authorList>
            <person name="Suleimanov R.Z."/>
            <person name="Oshkin I.Y."/>
            <person name="Danilova O.V."/>
            <person name="Suzina N.E."/>
            <person name="Dedysh S.N."/>
        </authorList>
    </citation>
    <scope>NUCLEOTIDE SEQUENCE [LARGE SCALE GENOMIC DNA]</scope>
    <source>
        <strain evidence="7 8">Ch1-1</strain>
    </source>
</reference>
<keyword evidence="1 4" id="KW-0963">Cytoplasm</keyword>
<dbReference type="NCBIfam" id="NF002341">
    <property type="entry name" value="PRK01305.1-1"/>
    <property type="match status" value="1"/>
</dbReference>
<evidence type="ECO:0000259" key="5">
    <source>
        <dbReference type="Pfam" id="PF04376"/>
    </source>
</evidence>
<comment type="catalytic activity">
    <reaction evidence="4">
        <text>N-terminal L-aspartyl-[protein] + L-leucyl-tRNA(Leu) = N-terminal L-leucyl-L-aspartyl-[protein] + tRNA(Leu) + H(+)</text>
        <dbReference type="Rhea" id="RHEA:50420"/>
        <dbReference type="Rhea" id="RHEA-COMP:9613"/>
        <dbReference type="Rhea" id="RHEA-COMP:9622"/>
        <dbReference type="Rhea" id="RHEA-COMP:12669"/>
        <dbReference type="Rhea" id="RHEA-COMP:12674"/>
        <dbReference type="ChEBI" id="CHEBI:15378"/>
        <dbReference type="ChEBI" id="CHEBI:64720"/>
        <dbReference type="ChEBI" id="CHEBI:78442"/>
        <dbReference type="ChEBI" id="CHEBI:78494"/>
        <dbReference type="ChEBI" id="CHEBI:133042"/>
        <dbReference type="EC" id="2.3.2.29"/>
    </reaction>
</comment>
<dbReference type="PANTHER" id="PTHR21367:SF1">
    <property type="entry name" value="ARGINYL-TRNA--PROTEIN TRANSFERASE 1"/>
    <property type="match status" value="1"/>
</dbReference>
<comment type="catalytic activity">
    <reaction evidence="4">
        <text>N-terminal L-glutamyl-[protein] + L-leucyl-tRNA(Leu) = N-terminal L-leucyl-L-glutamyl-[protein] + tRNA(Leu) + H(+)</text>
        <dbReference type="Rhea" id="RHEA:50412"/>
        <dbReference type="Rhea" id="RHEA-COMP:9613"/>
        <dbReference type="Rhea" id="RHEA-COMP:9622"/>
        <dbReference type="Rhea" id="RHEA-COMP:12664"/>
        <dbReference type="Rhea" id="RHEA-COMP:12668"/>
        <dbReference type="ChEBI" id="CHEBI:15378"/>
        <dbReference type="ChEBI" id="CHEBI:64721"/>
        <dbReference type="ChEBI" id="CHEBI:78442"/>
        <dbReference type="ChEBI" id="CHEBI:78494"/>
        <dbReference type="ChEBI" id="CHEBI:133041"/>
        <dbReference type="EC" id="2.3.2.29"/>
    </reaction>
</comment>
<keyword evidence="2 4" id="KW-0808">Transferase</keyword>
<proteinExistence type="inferred from homology"/>
<organism evidence="7 8">
    <name type="scientific">Methylomarinum roseum</name>
    <dbReference type="NCBI Taxonomy" id="3067653"/>
    <lineage>
        <taxon>Bacteria</taxon>
        <taxon>Pseudomonadati</taxon>
        <taxon>Pseudomonadota</taxon>
        <taxon>Gammaproteobacteria</taxon>
        <taxon>Methylococcales</taxon>
        <taxon>Methylococcaceae</taxon>
        <taxon>Methylomarinum</taxon>
    </lineage>
</organism>
<protein>
    <recommendedName>
        <fullName evidence="4">Aspartate/glutamate leucyltransferase</fullName>
        <ecNumber evidence="4">2.3.2.29</ecNumber>
    </recommendedName>
</protein>
<dbReference type="Pfam" id="PF04376">
    <property type="entry name" value="ATE_N"/>
    <property type="match status" value="1"/>
</dbReference>
<comment type="subcellular location">
    <subcellularLocation>
        <location evidence="4">Cytoplasm</location>
    </subcellularLocation>
</comment>
<evidence type="ECO:0000313" key="8">
    <source>
        <dbReference type="Proteomes" id="UP001225378"/>
    </source>
</evidence>
<sequence>MISIPLIITEPHECSYLPDQSAQNAFVHPSFPMTGQIYSRLIEQGFRRSGNEVYSPQCPDCQQCISVRVPVRQFKPDRRQRRCWKKNQATTVAIKPAVFDQRHYELYLRYQQHRHADSSMANSSPEEYIDFLASRWCNTLFAECLIDDRLAAVAIVDLLDNALSAVYTFFDPQLASYSLGTFAVLWQIEHAKQLELDYLYLGYWIKRCGKMSYKDQYRPLYGYIERQWRPIAAS</sequence>
<dbReference type="GO" id="GO:0005737">
    <property type="term" value="C:cytoplasm"/>
    <property type="evidence" value="ECO:0007669"/>
    <property type="project" value="UniProtKB-SubCell"/>
</dbReference>
<dbReference type="InterPro" id="IPR030700">
    <property type="entry name" value="N-end_Aminoacyl_Trfase"/>
</dbReference>
<dbReference type="PIRSF" id="PIRSF037208">
    <property type="entry name" value="ATE_pro_prd"/>
    <property type="match status" value="1"/>
</dbReference>
<dbReference type="EMBL" id="CP157743">
    <property type="protein sequence ID" value="XBS19080.1"/>
    <property type="molecule type" value="Genomic_DNA"/>
</dbReference>
<evidence type="ECO:0000259" key="6">
    <source>
        <dbReference type="Pfam" id="PF04377"/>
    </source>
</evidence>
<dbReference type="InterPro" id="IPR007471">
    <property type="entry name" value="N-end_Aminoacyl_Trfase_N"/>
</dbReference>
<dbReference type="PANTHER" id="PTHR21367">
    <property type="entry name" value="ARGININE-TRNA-PROTEIN TRANSFERASE 1"/>
    <property type="match status" value="1"/>
</dbReference>